<dbReference type="Pfam" id="PF17132">
    <property type="entry name" value="Glyco_hydro_106"/>
    <property type="match status" value="1"/>
</dbReference>
<proteinExistence type="predicted"/>
<evidence type="ECO:0000313" key="2">
    <source>
        <dbReference type="Proteomes" id="UP000295632"/>
    </source>
</evidence>
<name>A0A4R6TWS8_9BACI</name>
<dbReference type="RefSeq" id="WP_133580895.1">
    <property type="nucleotide sequence ID" value="NZ_SNYJ01000010.1"/>
</dbReference>
<dbReference type="Gene3D" id="2.60.120.260">
    <property type="entry name" value="Galactose-binding domain-like"/>
    <property type="match status" value="1"/>
</dbReference>
<organism evidence="1 2">
    <name type="scientific">Aureibacillus halotolerans</name>
    <dbReference type="NCBI Taxonomy" id="1508390"/>
    <lineage>
        <taxon>Bacteria</taxon>
        <taxon>Bacillati</taxon>
        <taxon>Bacillota</taxon>
        <taxon>Bacilli</taxon>
        <taxon>Bacillales</taxon>
        <taxon>Bacillaceae</taxon>
        <taxon>Aureibacillus</taxon>
    </lineage>
</organism>
<dbReference type="InterPro" id="IPR008979">
    <property type="entry name" value="Galactose-bd-like_sf"/>
</dbReference>
<dbReference type="PANTHER" id="PTHR36848">
    <property type="entry name" value="DNA-BINDING PROTEIN (PUTATIVE SECRETED PROTEIN)-RELATED"/>
    <property type="match status" value="1"/>
</dbReference>
<protein>
    <submittedName>
        <fullName evidence="1">Alpha-L-rhamnosidase-like protein</fullName>
    </submittedName>
</protein>
<dbReference type="InterPro" id="IPR053161">
    <property type="entry name" value="Ulvan_degrading_GH"/>
</dbReference>
<dbReference type="OrthoDB" id="9761519at2"/>
<gene>
    <name evidence="1" type="ORF">EV213_11059</name>
</gene>
<dbReference type="EMBL" id="SNYJ01000010">
    <property type="protein sequence ID" value="TDQ38318.1"/>
    <property type="molecule type" value="Genomic_DNA"/>
</dbReference>
<sequence length="826" mass="91836">MTDTLRQAFLTPADEFTPVPFWFWNDDITEEGISEQLQDFADKGVMGVVLHPRIGIPEQLTYMSLSFMELLKVAVNEASRLGMSVILYDEAMYPSGSANGQVVASNPAFASRGLELREHSLSAGENNIAIELSKGETLVSVQAVQKLTAASVDLATVECLEAKDGHVTFTAPAAGEWSILLFVETFTHGSIRGIHFGQDDGEPNAPAAADLLNPDAVQQFIKLTHDVYYKTLEAFFGNTVIAMFTDEPDMLGRGHKKGLKPWTNDFLGEYVRHGNEESWLSALWFEVGDRTTSIRHDYKKTLNRRLRETYYRPISEWCMAHGIALTGHPAGSSDIGLLDDFHIPGQDVVWRWVGPEEEKGLEGVHSTAGKCSADAARHRGLRKNLNEFLGVCGKETDWALSPGDMKWYIDWLAVRGVNLFCPHAFYYSVDGKRRSHERPPDVGPNNSWWPYYRTYATYMKRLSWLLTDSPNTAKVAVLCDEDELPWVSPRTLFEHQIDFNYLETSLLEDKVTVTGGRLLIEEQRYTTLLIETVQDLSDTVVEKIRAFADQGGHIIVSERGPNVPGAVRYANEDELLVQLSQWDVATVTLTPASPGIRVSRVKKEGAFLYLLTNEGDEAYEGAVALPDNGKVEQWNSWTGTMIEVGVKNGAVSLNLPVRESLIIVVDPDNESIRRHEQTVSIAEPVVQHLNAGWSVATPMFDKGEIALTSWTTWEGMERFSGTVAYECDFSLDSVDDVPQLELDLGQVHDIAQVFINGYEVGVKMWAPYRFGIDGALLREGSNTLAIHVTNTMANQMDDAMLPSGLLGPVRLVVGGEPETNLEAIKL</sequence>
<keyword evidence="2" id="KW-1185">Reference proteome</keyword>
<evidence type="ECO:0000313" key="1">
    <source>
        <dbReference type="EMBL" id="TDQ38318.1"/>
    </source>
</evidence>
<dbReference type="Proteomes" id="UP000295632">
    <property type="component" value="Unassembled WGS sequence"/>
</dbReference>
<dbReference type="NCBIfam" id="NF045579">
    <property type="entry name" value="rhamnoside_JR"/>
    <property type="match status" value="1"/>
</dbReference>
<comment type="caution">
    <text evidence="1">The sequence shown here is derived from an EMBL/GenBank/DDBJ whole genome shotgun (WGS) entry which is preliminary data.</text>
</comment>
<dbReference type="PANTHER" id="PTHR36848:SF2">
    <property type="entry name" value="SECRETED PROTEIN"/>
    <property type="match status" value="1"/>
</dbReference>
<dbReference type="AlphaFoldDB" id="A0A4R6TWS8"/>
<dbReference type="SUPFAM" id="SSF49785">
    <property type="entry name" value="Galactose-binding domain-like"/>
    <property type="match status" value="1"/>
</dbReference>
<reference evidence="1 2" key="1">
    <citation type="submission" date="2019-03" db="EMBL/GenBank/DDBJ databases">
        <title>Genomic Encyclopedia of Type Strains, Phase IV (KMG-IV): sequencing the most valuable type-strain genomes for metagenomic binning, comparative biology and taxonomic classification.</title>
        <authorList>
            <person name="Goeker M."/>
        </authorList>
    </citation>
    <scope>NUCLEOTIDE SEQUENCE [LARGE SCALE GENOMIC DNA]</scope>
    <source>
        <strain evidence="1 2">DSM 28697</strain>
    </source>
</reference>
<accession>A0A4R6TWS8</accession>